<proteinExistence type="predicted"/>
<reference evidence="3 4" key="1">
    <citation type="submission" date="2023-06" db="EMBL/GenBank/DDBJ databases">
        <title>Microbacterium sp. nov., isolated from a waste landfill.</title>
        <authorList>
            <person name="Wen W."/>
        </authorList>
    </citation>
    <scope>NUCLEOTIDE SEQUENCE [LARGE SCALE GENOMIC DNA]</scope>
    <source>
        <strain evidence="3 4">ASV49</strain>
    </source>
</reference>
<evidence type="ECO:0000256" key="1">
    <source>
        <dbReference type="SAM" id="MobiDB-lite"/>
    </source>
</evidence>
<evidence type="ECO:0000256" key="2">
    <source>
        <dbReference type="SAM" id="Phobius"/>
    </source>
</evidence>
<organism evidence="3 4">
    <name type="scientific">Microbacterium candidum</name>
    <dbReference type="NCBI Taxonomy" id="3041922"/>
    <lineage>
        <taxon>Bacteria</taxon>
        <taxon>Bacillati</taxon>
        <taxon>Actinomycetota</taxon>
        <taxon>Actinomycetes</taxon>
        <taxon>Micrococcales</taxon>
        <taxon>Microbacteriaceae</taxon>
        <taxon>Microbacterium</taxon>
    </lineage>
</organism>
<dbReference type="Proteomes" id="UP001235064">
    <property type="component" value="Unassembled WGS sequence"/>
</dbReference>
<feature type="compositionally biased region" description="Low complexity" evidence="1">
    <location>
        <begin position="113"/>
        <end position="135"/>
    </location>
</feature>
<keyword evidence="2" id="KW-1133">Transmembrane helix</keyword>
<dbReference type="RefSeq" id="WP_286288834.1">
    <property type="nucleotide sequence ID" value="NZ_JASXSZ010000003.1"/>
</dbReference>
<name>A0ABT7MZN9_9MICO</name>
<keyword evidence="4" id="KW-1185">Reference proteome</keyword>
<keyword evidence="2" id="KW-0812">Transmembrane</keyword>
<dbReference type="EMBL" id="JASXSZ010000003">
    <property type="protein sequence ID" value="MDL9979897.1"/>
    <property type="molecule type" value="Genomic_DNA"/>
</dbReference>
<gene>
    <name evidence="3" type="ORF">QSV35_11200</name>
</gene>
<feature type="transmembrane region" description="Helical" evidence="2">
    <location>
        <begin position="59"/>
        <end position="83"/>
    </location>
</feature>
<protein>
    <submittedName>
        <fullName evidence="3">Dinucleotide-utilizing enzyme</fullName>
    </submittedName>
</protein>
<feature type="transmembrane region" description="Helical" evidence="2">
    <location>
        <begin position="12"/>
        <end position="39"/>
    </location>
</feature>
<accession>A0ABT7MZN9</accession>
<comment type="caution">
    <text evidence="3">The sequence shown here is derived from an EMBL/GenBank/DDBJ whole genome shotgun (WGS) entry which is preliminary data.</text>
</comment>
<keyword evidence="2" id="KW-0472">Membrane</keyword>
<evidence type="ECO:0000313" key="3">
    <source>
        <dbReference type="EMBL" id="MDL9979897.1"/>
    </source>
</evidence>
<sequence>MLTRPSLARSIPFWVLFIGSLASTAFGVVFVSTNITAMTTAIKSGAQTAVIDVYSSQSWIVLGAAFVGAGLVGLVAALFLGVLTRFAPAAQVEAVEPAPAAVAPVAASPFTEAAPAAETVPEAPAAEPTADGDAPAAEKTEG</sequence>
<evidence type="ECO:0000313" key="4">
    <source>
        <dbReference type="Proteomes" id="UP001235064"/>
    </source>
</evidence>
<feature type="region of interest" description="Disordered" evidence="1">
    <location>
        <begin position="113"/>
        <end position="142"/>
    </location>
</feature>